<evidence type="ECO:0000313" key="3">
    <source>
        <dbReference type="Proteomes" id="UP000620633"/>
    </source>
</evidence>
<evidence type="ECO:0000313" key="2">
    <source>
        <dbReference type="EMBL" id="GGS44257.1"/>
    </source>
</evidence>
<protein>
    <recommendedName>
        <fullName evidence="4">Ig-like domain-containing protein</fullName>
    </recommendedName>
</protein>
<keyword evidence="1" id="KW-0812">Transmembrane</keyword>
<name>A0ABQ2T0X5_9DEIO</name>
<dbReference type="EMBL" id="BMQO01000043">
    <property type="protein sequence ID" value="GGS44257.1"/>
    <property type="molecule type" value="Genomic_DNA"/>
</dbReference>
<sequence>MKLRPPSRTTLKQLLIYAVMAAMLAGAALILVQTRVQELRAWQDTPTVERTGTLGPAVSDCVRNCPDDPPFTGTVTVHADQYSPEVTVTLTWRRIGGAEPSPDAAGRIRLSCAQDRPWVCRQRGSRAYQEVLGTQTFLHLLLIGSLLTAAGAGAGLRHSQARPPGPFETSKGS</sequence>
<evidence type="ECO:0000256" key="1">
    <source>
        <dbReference type="SAM" id="Phobius"/>
    </source>
</evidence>
<evidence type="ECO:0008006" key="4">
    <source>
        <dbReference type="Google" id="ProtNLM"/>
    </source>
</evidence>
<dbReference type="Proteomes" id="UP000620633">
    <property type="component" value="Unassembled WGS sequence"/>
</dbReference>
<comment type="caution">
    <text evidence="2">The sequence shown here is derived from an EMBL/GenBank/DDBJ whole genome shotgun (WGS) entry which is preliminary data.</text>
</comment>
<feature type="transmembrane region" description="Helical" evidence="1">
    <location>
        <begin position="136"/>
        <end position="156"/>
    </location>
</feature>
<keyword evidence="1" id="KW-0472">Membrane</keyword>
<gene>
    <name evidence="2" type="ORF">GCM10008961_38890</name>
</gene>
<organism evidence="2 3">
    <name type="scientific">Deinococcus knuensis</name>
    <dbReference type="NCBI Taxonomy" id="1837380"/>
    <lineage>
        <taxon>Bacteria</taxon>
        <taxon>Thermotogati</taxon>
        <taxon>Deinococcota</taxon>
        <taxon>Deinococci</taxon>
        <taxon>Deinococcales</taxon>
        <taxon>Deinococcaceae</taxon>
        <taxon>Deinococcus</taxon>
    </lineage>
</organism>
<keyword evidence="1" id="KW-1133">Transmembrane helix</keyword>
<keyword evidence="3" id="KW-1185">Reference proteome</keyword>
<proteinExistence type="predicted"/>
<feature type="transmembrane region" description="Helical" evidence="1">
    <location>
        <begin position="14"/>
        <end position="32"/>
    </location>
</feature>
<accession>A0ABQ2T0X5</accession>
<reference evidence="3" key="1">
    <citation type="journal article" date="2019" name="Int. J. Syst. Evol. Microbiol.">
        <title>The Global Catalogue of Microorganisms (GCM) 10K type strain sequencing project: providing services to taxonomists for standard genome sequencing and annotation.</title>
        <authorList>
            <consortium name="The Broad Institute Genomics Platform"/>
            <consortium name="The Broad Institute Genome Sequencing Center for Infectious Disease"/>
            <person name="Wu L."/>
            <person name="Ma J."/>
        </authorList>
    </citation>
    <scope>NUCLEOTIDE SEQUENCE [LARGE SCALE GENOMIC DNA]</scope>
    <source>
        <strain evidence="3">JCM 31406</strain>
    </source>
</reference>